<evidence type="ECO:0000256" key="5">
    <source>
        <dbReference type="ARBA" id="ARBA00023136"/>
    </source>
</evidence>
<feature type="transmembrane region" description="Helical" evidence="10">
    <location>
        <begin position="70"/>
        <end position="91"/>
    </location>
</feature>
<reference evidence="11" key="1">
    <citation type="submission" date="2023-10" db="EMBL/GenBank/DDBJ databases">
        <title>Development of a sustainable strategy for remediation of hydrocarbon-contaminated territories based on the waste exchange concept.</title>
        <authorList>
            <person name="Krivoruchko A."/>
        </authorList>
    </citation>
    <scope>NUCLEOTIDE SEQUENCE</scope>
    <source>
        <strain evidence="11">IEGM 1175</strain>
    </source>
</reference>
<comment type="activity regulation">
    <text evidence="10">Na(+) is not transported, but it plays an essential structural role and its presence is essential for fluoride channel function.</text>
</comment>
<evidence type="ECO:0000256" key="3">
    <source>
        <dbReference type="ARBA" id="ARBA00022692"/>
    </source>
</evidence>
<dbReference type="HAMAP" id="MF_00454">
    <property type="entry name" value="FluC"/>
    <property type="match status" value="1"/>
</dbReference>
<evidence type="ECO:0000256" key="10">
    <source>
        <dbReference type="HAMAP-Rule" id="MF_00454"/>
    </source>
</evidence>
<keyword evidence="4 10" id="KW-1133">Transmembrane helix</keyword>
<feature type="binding site" evidence="10">
    <location>
        <position position="81"/>
    </location>
    <ligand>
        <name>Na(+)</name>
        <dbReference type="ChEBI" id="CHEBI:29101"/>
        <note>structural</note>
    </ligand>
</feature>
<evidence type="ECO:0000256" key="7">
    <source>
        <dbReference type="ARBA" id="ARBA00035120"/>
    </source>
</evidence>
<feature type="transmembrane region" description="Helical" evidence="10">
    <location>
        <begin position="30"/>
        <end position="50"/>
    </location>
</feature>
<protein>
    <recommendedName>
        <fullName evidence="10">Fluoride-specific ion channel FluC</fullName>
    </recommendedName>
</protein>
<evidence type="ECO:0000256" key="2">
    <source>
        <dbReference type="ARBA" id="ARBA00022475"/>
    </source>
</evidence>
<comment type="subcellular location">
    <subcellularLocation>
        <location evidence="1 10">Cell membrane</location>
        <topology evidence="1 10">Multi-pass membrane protein</topology>
    </subcellularLocation>
</comment>
<keyword evidence="2 10" id="KW-1003">Cell membrane</keyword>
<comment type="similarity">
    <text evidence="7 10">Belongs to the fluoride channel Fluc/FEX (TC 1.A.43) family.</text>
</comment>
<evidence type="ECO:0000256" key="6">
    <source>
        <dbReference type="ARBA" id="ARBA00023303"/>
    </source>
</evidence>
<evidence type="ECO:0000256" key="8">
    <source>
        <dbReference type="ARBA" id="ARBA00035585"/>
    </source>
</evidence>
<evidence type="ECO:0000313" key="11">
    <source>
        <dbReference type="EMBL" id="MDV6299239.1"/>
    </source>
</evidence>
<keyword evidence="3 10" id="KW-0812">Transmembrane</keyword>
<dbReference type="GO" id="GO:0005886">
    <property type="term" value="C:plasma membrane"/>
    <property type="evidence" value="ECO:0007669"/>
    <property type="project" value="UniProtKB-SubCell"/>
</dbReference>
<comment type="function">
    <text evidence="9 10">Fluoride-specific ion channel. Important for reducing fluoride concentration in the cell, thus reducing its toxicity.</text>
</comment>
<evidence type="ECO:0000256" key="4">
    <source>
        <dbReference type="ARBA" id="ARBA00022989"/>
    </source>
</evidence>
<keyword evidence="10" id="KW-0479">Metal-binding</keyword>
<dbReference type="GO" id="GO:0046872">
    <property type="term" value="F:metal ion binding"/>
    <property type="evidence" value="ECO:0007669"/>
    <property type="project" value="UniProtKB-KW"/>
</dbReference>
<evidence type="ECO:0000256" key="1">
    <source>
        <dbReference type="ARBA" id="ARBA00004651"/>
    </source>
</evidence>
<feature type="transmembrane region" description="Helical" evidence="10">
    <location>
        <begin position="103"/>
        <end position="124"/>
    </location>
</feature>
<gene>
    <name evidence="10" type="primary">fluC</name>
    <name evidence="10" type="synonym">crcB</name>
    <name evidence="11" type="ORF">R3P82_08935</name>
</gene>
<dbReference type="InterPro" id="IPR003691">
    <property type="entry name" value="FluC"/>
</dbReference>
<dbReference type="RefSeq" id="WP_317469795.1">
    <property type="nucleotide sequence ID" value="NZ_JAWLKJ010000002.1"/>
</dbReference>
<keyword evidence="10" id="KW-0813">Transport</keyword>
<keyword evidence="10" id="KW-0406">Ion transport</keyword>
<dbReference type="Pfam" id="PF02537">
    <property type="entry name" value="CRCB"/>
    <property type="match status" value="1"/>
</dbReference>
<dbReference type="Proteomes" id="UP001185873">
    <property type="component" value="Unassembled WGS sequence"/>
</dbReference>
<keyword evidence="6 10" id="KW-0407">Ion channel</keyword>
<evidence type="ECO:0000313" key="12">
    <source>
        <dbReference type="Proteomes" id="UP001185873"/>
    </source>
</evidence>
<sequence length="136" mass="13800">MRFPAAVALVALGGAAGTYARVVVSLVVPDPALVATLAVNLVGAFALGYLATRLADGAGGELRRRRGVRLLLGTGFCGGFTTYSLIALQAAMLMQRGDVPVAVLYAATTLALGAVATMLGIVLASRGRPDRARATS</sequence>
<dbReference type="GO" id="GO:0140114">
    <property type="term" value="P:cellular detoxification of fluoride"/>
    <property type="evidence" value="ECO:0007669"/>
    <property type="project" value="UniProtKB-UniRule"/>
</dbReference>
<evidence type="ECO:0000256" key="9">
    <source>
        <dbReference type="ARBA" id="ARBA00049940"/>
    </source>
</evidence>
<comment type="caution">
    <text evidence="11">The sequence shown here is derived from an EMBL/GenBank/DDBJ whole genome shotgun (WGS) entry which is preliminary data.</text>
</comment>
<dbReference type="GO" id="GO:0062054">
    <property type="term" value="F:fluoride channel activity"/>
    <property type="evidence" value="ECO:0007669"/>
    <property type="project" value="UniProtKB-UniRule"/>
</dbReference>
<comment type="catalytic activity">
    <reaction evidence="8">
        <text>fluoride(in) = fluoride(out)</text>
        <dbReference type="Rhea" id="RHEA:76159"/>
        <dbReference type="ChEBI" id="CHEBI:17051"/>
    </reaction>
    <physiologicalReaction direction="left-to-right" evidence="8">
        <dbReference type="Rhea" id="RHEA:76160"/>
    </physiologicalReaction>
</comment>
<accession>A0AAE4QVU1</accession>
<organism evidence="11 12">
    <name type="scientific">Dietzia maris</name>
    <dbReference type="NCBI Taxonomy" id="37915"/>
    <lineage>
        <taxon>Bacteria</taxon>
        <taxon>Bacillati</taxon>
        <taxon>Actinomycetota</taxon>
        <taxon>Actinomycetes</taxon>
        <taxon>Mycobacteriales</taxon>
        <taxon>Dietziaceae</taxon>
        <taxon>Dietzia</taxon>
    </lineage>
</organism>
<feature type="binding site" evidence="10">
    <location>
        <position position="78"/>
    </location>
    <ligand>
        <name>Na(+)</name>
        <dbReference type="ChEBI" id="CHEBI:29101"/>
        <note>structural</note>
    </ligand>
</feature>
<keyword evidence="5 10" id="KW-0472">Membrane</keyword>
<name>A0AAE4QVU1_9ACTN</name>
<dbReference type="EMBL" id="JAWLKJ010000002">
    <property type="protein sequence ID" value="MDV6299239.1"/>
    <property type="molecule type" value="Genomic_DNA"/>
</dbReference>
<proteinExistence type="inferred from homology"/>
<keyword evidence="10" id="KW-0915">Sodium</keyword>
<dbReference type="AlphaFoldDB" id="A0AAE4QVU1"/>